<reference evidence="2 3" key="1">
    <citation type="submission" date="2012-02" db="EMBL/GenBank/DDBJ databases">
        <title>Whole genome shotgun sequence of Mobilicoccus pelagius NBRC 104925.</title>
        <authorList>
            <person name="Yoshida Y."/>
            <person name="Hosoyama A."/>
            <person name="Tsuchikane K."/>
            <person name="Katsumata H."/>
            <person name="Yamazaki S."/>
            <person name="Fujita N."/>
        </authorList>
    </citation>
    <scope>NUCLEOTIDE SEQUENCE [LARGE SCALE GENOMIC DNA]</scope>
    <source>
        <strain evidence="2 3">NBRC 104925</strain>
    </source>
</reference>
<keyword evidence="1" id="KW-1133">Transmembrane helix</keyword>
<dbReference type="Proteomes" id="UP000004367">
    <property type="component" value="Unassembled WGS sequence"/>
</dbReference>
<feature type="transmembrane region" description="Helical" evidence="1">
    <location>
        <begin position="104"/>
        <end position="126"/>
    </location>
</feature>
<feature type="transmembrane region" description="Helical" evidence="1">
    <location>
        <begin position="20"/>
        <end position="42"/>
    </location>
</feature>
<organism evidence="2 3">
    <name type="scientific">Mobilicoccus pelagius NBRC 104925</name>
    <dbReference type="NCBI Taxonomy" id="1089455"/>
    <lineage>
        <taxon>Bacteria</taxon>
        <taxon>Bacillati</taxon>
        <taxon>Actinomycetota</taxon>
        <taxon>Actinomycetes</taxon>
        <taxon>Micrococcales</taxon>
        <taxon>Dermatophilaceae</taxon>
        <taxon>Mobilicoccus</taxon>
    </lineage>
</organism>
<proteinExistence type="predicted"/>
<keyword evidence="3" id="KW-1185">Reference proteome</keyword>
<comment type="caution">
    <text evidence="2">The sequence shown here is derived from an EMBL/GenBank/DDBJ whole genome shotgun (WGS) entry which is preliminary data.</text>
</comment>
<dbReference type="RefSeq" id="WP_009481505.1">
    <property type="nucleotide sequence ID" value="NZ_BAFE01000020.1"/>
</dbReference>
<keyword evidence="1" id="KW-0812">Transmembrane</keyword>
<dbReference type="EMBL" id="BAFE01000020">
    <property type="protein sequence ID" value="GAB47607.1"/>
    <property type="molecule type" value="Genomic_DNA"/>
</dbReference>
<dbReference type="AlphaFoldDB" id="H5UPE9"/>
<evidence type="ECO:0000313" key="3">
    <source>
        <dbReference type="Proteomes" id="UP000004367"/>
    </source>
</evidence>
<evidence type="ECO:0000313" key="2">
    <source>
        <dbReference type="EMBL" id="GAB47607.1"/>
    </source>
</evidence>
<dbReference type="OrthoDB" id="5198533at2"/>
<gene>
    <name evidence="2" type="ORF">MOPEL_021_00440</name>
</gene>
<protein>
    <submittedName>
        <fullName evidence="2">Uncharacterized protein</fullName>
    </submittedName>
</protein>
<evidence type="ECO:0000256" key="1">
    <source>
        <dbReference type="SAM" id="Phobius"/>
    </source>
</evidence>
<dbReference type="eggNOG" id="ENOG5032U4U">
    <property type="taxonomic scope" value="Bacteria"/>
</dbReference>
<name>H5UPE9_9MICO</name>
<accession>H5UPE9</accession>
<sequence length="209" mass="22130">MTYSQTSTRRARQITGDLVVLAWCVAWVWVARVVHGLVLQLAEPARTLRRTATDFGAAMMDAGTTVGGVPFAGEQLQESFSRVAGVGAEASAAGAQFETTVGRLALVLALVTALGPTLGLGVPWVVSRVRFARRAAAARLLVDSEADLELFALRAMANQPLPRLAEIAPDPVAAWRAGDARVVHALAALELRSVGLRPARGRDGQVRAE</sequence>
<dbReference type="STRING" id="1089455.MOPEL_021_00440"/>
<keyword evidence="1" id="KW-0472">Membrane</keyword>